<dbReference type="AlphaFoldDB" id="A0A1M4S4P6"/>
<keyword evidence="4" id="KW-1185">Reference proteome</keyword>
<dbReference type="CDD" id="cd00165">
    <property type="entry name" value="S4"/>
    <property type="match status" value="1"/>
</dbReference>
<dbReference type="GO" id="GO:0003723">
    <property type="term" value="F:RNA binding"/>
    <property type="evidence" value="ECO:0007669"/>
    <property type="project" value="UniProtKB-KW"/>
</dbReference>
<dbReference type="Proteomes" id="UP000184251">
    <property type="component" value="Unassembled WGS sequence"/>
</dbReference>
<dbReference type="PROSITE" id="PS50889">
    <property type="entry name" value="S4"/>
    <property type="match status" value="1"/>
</dbReference>
<keyword evidence="1" id="KW-0694">RNA-binding</keyword>
<reference evidence="3 4" key="1">
    <citation type="submission" date="2016-11" db="EMBL/GenBank/DDBJ databases">
        <authorList>
            <person name="Jaros S."/>
            <person name="Januszkiewicz K."/>
            <person name="Wedrychowicz H."/>
        </authorList>
    </citation>
    <scope>NUCLEOTIDE SEQUENCE [LARGE SCALE GENOMIC DNA]</scope>
    <source>
        <strain evidence="3 4">DSM 14828</strain>
    </source>
</reference>
<dbReference type="InterPro" id="IPR012677">
    <property type="entry name" value="Nucleotide-bd_a/b_plait_sf"/>
</dbReference>
<dbReference type="InterPro" id="IPR036986">
    <property type="entry name" value="S4_RNA-bd_sf"/>
</dbReference>
<dbReference type="Gene3D" id="3.30.1370.160">
    <property type="match status" value="1"/>
</dbReference>
<dbReference type="Pfam" id="PF17774">
    <property type="entry name" value="YlmH_RBD"/>
    <property type="match status" value="1"/>
</dbReference>
<dbReference type="SUPFAM" id="SSF55174">
    <property type="entry name" value="Alpha-L RNA-binding motif"/>
    <property type="match status" value="1"/>
</dbReference>
<dbReference type="InterPro" id="IPR002942">
    <property type="entry name" value="S4_RNA-bd"/>
</dbReference>
<dbReference type="EMBL" id="FQTU01000001">
    <property type="protein sequence ID" value="SHE27171.1"/>
    <property type="molecule type" value="Genomic_DNA"/>
</dbReference>
<evidence type="ECO:0000256" key="1">
    <source>
        <dbReference type="PROSITE-ProRule" id="PRU00182"/>
    </source>
</evidence>
<gene>
    <name evidence="3" type="ORF">SAMN02746064_00048</name>
</gene>
<accession>A0A1M4S4P6</accession>
<dbReference type="InterPro" id="IPR040591">
    <property type="entry name" value="RqcP2_RBD"/>
</dbReference>
<dbReference type="Gene3D" id="3.10.290.10">
    <property type="entry name" value="RNA-binding S4 domain"/>
    <property type="match status" value="1"/>
</dbReference>
<evidence type="ECO:0000259" key="2">
    <source>
        <dbReference type="SMART" id="SM00363"/>
    </source>
</evidence>
<dbReference type="SMART" id="SM00363">
    <property type="entry name" value="S4"/>
    <property type="match status" value="1"/>
</dbReference>
<name>A0A1M4S4P6_9FIRM</name>
<protein>
    <submittedName>
        <fullName evidence="3">RNA-binding protein YlmH, contains S4-like domain</fullName>
    </submittedName>
</protein>
<proteinExistence type="predicted"/>
<dbReference type="STRING" id="1120975.SAMN02746064_00048"/>
<dbReference type="Gene3D" id="3.30.70.330">
    <property type="match status" value="1"/>
</dbReference>
<feature type="domain" description="RNA-binding S4" evidence="2">
    <location>
        <begin position="170"/>
        <end position="230"/>
    </location>
</feature>
<evidence type="ECO:0000313" key="3">
    <source>
        <dbReference type="EMBL" id="SHE27171.1"/>
    </source>
</evidence>
<organism evidence="3 4">
    <name type="scientific">Alkalibacter saccharofermentans DSM 14828</name>
    <dbReference type="NCBI Taxonomy" id="1120975"/>
    <lineage>
        <taxon>Bacteria</taxon>
        <taxon>Bacillati</taxon>
        <taxon>Bacillota</taxon>
        <taxon>Clostridia</taxon>
        <taxon>Eubacteriales</taxon>
        <taxon>Eubacteriaceae</taxon>
        <taxon>Alkalibacter</taxon>
    </lineage>
</organism>
<evidence type="ECO:0000313" key="4">
    <source>
        <dbReference type="Proteomes" id="UP000184251"/>
    </source>
</evidence>
<sequence>MIFMKKYSDDELLVKNITANVARQWSEVEFFDFYDPSQQKLISSALNKMGVDYSFFGGYRDAERNILAVGSLGAKAFPIEVLKFPLPDEATHRDILGAFLATGIKREVLGDILTDSDSGMVFVKDSFSMYLKDNVGKIKNKYPEIQIVSYQSVAIPERRFEKKTCIVSSLRLDNIVGKICSLSRGDSAMMVKKGMVKVDHMVVEKTSYELTPGAIISIRGHGRFLFDEISGSTKKGNQKIEILKFM</sequence>